<reference evidence="1 2" key="1">
    <citation type="submission" date="2015-11" db="EMBL/GenBank/DDBJ databases">
        <title>Whole-Genome Sequence of Candidatus Oderbacter manganicum from the National Park Lower Oder Valley, Germany.</title>
        <authorList>
            <person name="Braun B."/>
            <person name="Liere K."/>
            <person name="Szewzyk U."/>
        </authorList>
    </citation>
    <scope>NUCLEOTIDE SEQUENCE [LARGE SCALE GENOMIC DNA]</scope>
    <source>
        <strain evidence="1 2">OTSz_A_272</strain>
    </source>
</reference>
<sequence>MCPAFAHADEVHDALEAYALYQTDVSALLSANIEGARDVDAALTRLSRHDPDRVARGWIAYGALTAAQSPAFAEGVERDLRRNGRAPVLNNLRTDLYYARREPAGAAQAVQLILGAANADSARIDLAGDRYNRFAHSSGAPRARGGDGELERSVRLSPTMRQRLRVTAVSARPMSEIDDFGGRGFWDSLSGREATTARSRGGREERDYASVTDHMLTIAAIVVADATGSERRRIASLLSEPLTQQCMTMQRLQLRQCLSVSVDGSERAYCLAHHGLSGPGDCFANVVR</sequence>
<dbReference type="EMBL" id="CP013244">
    <property type="protein sequence ID" value="ANP45269.1"/>
    <property type="molecule type" value="Genomic_DNA"/>
</dbReference>
<name>A0A1B1AFC6_9PROT</name>
<dbReference type="KEGG" id="cbot:ATE48_04750"/>
<evidence type="ECO:0000313" key="2">
    <source>
        <dbReference type="Proteomes" id="UP000092498"/>
    </source>
</evidence>
<dbReference type="InParanoid" id="A0A1B1AFC6"/>
<dbReference type="AlphaFoldDB" id="A0A1B1AFC6"/>
<accession>A0A1B1AFC6</accession>
<dbReference type="Proteomes" id="UP000092498">
    <property type="component" value="Chromosome"/>
</dbReference>
<proteinExistence type="predicted"/>
<organism evidence="1 2">
    <name type="scientific">Candidatus Viadribacter manganicus</name>
    <dbReference type="NCBI Taxonomy" id="1759059"/>
    <lineage>
        <taxon>Bacteria</taxon>
        <taxon>Pseudomonadati</taxon>
        <taxon>Pseudomonadota</taxon>
        <taxon>Alphaproteobacteria</taxon>
        <taxon>Hyphomonadales</taxon>
        <taxon>Hyphomonadaceae</taxon>
        <taxon>Candidatus Viadribacter</taxon>
    </lineage>
</organism>
<protein>
    <submittedName>
        <fullName evidence="1">Uncharacterized protein</fullName>
    </submittedName>
</protein>
<keyword evidence="2" id="KW-1185">Reference proteome</keyword>
<gene>
    <name evidence="1" type="ORF">ATE48_04750</name>
</gene>
<evidence type="ECO:0000313" key="1">
    <source>
        <dbReference type="EMBL" id="ANP45269.1"/>
    </source>
</evidence>